<protein>
    <submittedName>
        <fullName evidence="1">Type II secretion system (T2SS), protein M</fullName>
    </submittedName>
</protein>
<sequence>MKQLFDRYDWRTRNRMLWGAALLFLLACYLLAIRPTLSLRSEYKTLQAGEAARQANLQALARLRARAAETGQLFGQAAAAGDTAISEPERIARLAEHRKVSVRSLPAPERLGAGALQVHYTEYQLEGSFSALLRLLHDVEQQQGINLLSASFIKQPNPTTRAPELLLQLRTVRLAND</sequence>
<dbReference type="AlphaFoldDB" id="A0A1I1M9I1"/>
<keyword evidence="2" id="KW-1185">Reference proteome</keyword>
<dbReference type="STRING" id="623281.SAMN05421747_12716"/>
<reference evidence="1 2" key="1">
    <citation type="submission" date="2016-10" db="EMBL/GenBank/DDBJ databases">
        <authorList>
            <person name="de Groot N.N."/>
        </authorList>
    </citation>
    <scope>NUCLEOTIDE SEQUENCE [LARGE SCALE GENOMIC DNA]</scope>
    <source>
        <strain evidence="1 2">DSM 22900</strain>
    </source>
</reference>
<organism evidence="1 2">
    <name type="scientific">Parapedobacter composti</name>
    <dbReference type="NCBI Taxonomy" id="623281"/>
    <lineage>
        <taxon>Bacteria</taxon>
        <taxon>Pseudomonadati</taxon>
        <taxon>Bacteroidota</taxon>
        <taxon>Sphingobacteriia</taxon>
        <taxon>Sphingobacteriales</taxon>
        <taxon>Sphingobacteriaceae</taxon>
        <taxon>Parapedobacter</taxon>
    </lineage>
</organism>
<dbReference type="GO" id="GO:0015627">
    <property type="term" value="C:type II protein secretion system complex"/>
    <property type="evidence" value="ECO:0007669"/>
    <property type="project" value="InterPro"/>
</dbReference>
<dbReference type="PROSITE" id="PS51257">
    <property type="entry name" value="PROKAR_LIPOPROTEIN"/>
    <property type="match status" value="1"/>
</dbReference>
<dbReference type="Proteomes" id="UP000199577">
    <property type="component" value="Unassembled WGS sequence"/>
</dbReference>
<evidence type="ECO:0000313" key="1">
    <source>
        <dbReference type="EMBL" id="SFC79233.1"/>
    </source>
</evidence>
<dbReference type="EMBL" id="FOLL01000027">
    <property type="protein sequence ID" value="SFC79233.1"/>
    <property type="molecule type" value="Genomic_DNA"/>
</dbReference>
<name>A0A1I1M9I1_9SPHI</name>
<dbReference type="Pfam" id="PF04612">
    <property type="entry name" value="T2SSM"/>
    <property type="match status" value="1"/>
</dbReference>
<proteinExistence type="predicted"/>
<gene>
    <name evidence="1" type="ORF">SAMN05421747_12716</name>
</gene>
<dbReference type="RefSeq" id="WP_090975074.1">
    <property type="nucleotide sequence ID" value="NZ_FOLL01000027.1"/>
</dbReference>
<evidence type="ECO:0000313" key="2">
    <source>
        <dbReference type="Proteomes" id="UP000199577"/>
    </source>
</evidence>
<dbReference type="OrthoDB" id="9838361at2"/>
<dbReference type="InterPro" id="IPR007690">
    <property type="entry name" value="T2SS_GspM"/>
</dbReference>
<dbReference type="GO" id="GO:0015628">
    <property type="term" value="P:protein secretion by the type II secretion system"/>
    <property type="evidence" value="ECO:0007669"/>
    <property type="project" value="InterPro"/>
</dbReference>
<accession>A0A1I1M9I1</accession>